<dbReference type="PANTHER" id="PTHR42953:SF3">
    <property type="entry name" value="HIGH-AFFINITY ZINC UPTAKE SYSTEM PROTEIN ZNUA"/>
    <property type="match status" value="1"/>
</dbReference>
<evidence type="ECO:0000256" key="1">
    <source>
        <dbReference type="ARBA" id="ARBA00011028"/>
    </source>
</evidence>
<comment type="caution">
    <text evidence="7">The sequence shown here is derived from an EMBL/GenBank/DDBJ whole genome shotgun (WGS) entry which is preliminary data.</text>
</comment>
<dbReference type="InterPro" id="IPR006127">
    <property type="entry name" value="ZnuA-like"/>
</dbReference>
<dbReference type="PRINTS" id="PR00691">
    <property type="entry name" value="ADHESINB"/>
</dbReference>
<dbReference type="PANTHER" id="PTHR42953">
    <property type="entry name" value="HIGH-AFFINITY ZINC UPTAKE SYSTEM PROTEIN ZNUA-RELATED"/>
    <property type="match status" value="1"/>
</dbReference>
<dbReference type="Pfam" id="PF01297">
    <property type="entry name" value="ZnuA"/>
    <property type="match status" value="1"/>
</dbReference>
<evidence type="ECO:0000256" key="3">
    <source>
        <dbReference type="ARBA" id="ARBA00022729"/>
    </source>
</evidence>
<keyword evidence="3" id="KW-0732">Signal</keyword>
<dbReference type="GO" id="GO:0046872">
    <property type="term" value="F:metal ion binding"/>
    <property type="evidence" value="ECO:0007669"/>
    <property type="project" value="InterPro"/>
</dbReference>
<reference evidence="7 8" key="1">
    <citation type="journal article" date="2015" name="Infect. Genet. Evol.">
        <title>Genomic sequences of six botulinum neurotoxin-producing strains representing three clostridial species illustrate the mobility and diversity of botulinum neurotoxin genes.</title>
        <authorList>
            <person name="Smith T.J."/>
            <person name="Hill K.K."/>
            <person name="Xie G."/>
            <person name="Foley B.T."/>
            <person name="Williamson C.H."/>
            <person name="Foster J.T."/>
            <person name="Johnson S.L."/>
            <person name="Chertkov O."/>
            <person name="Teshima H."/>
            <person name="Gibbons H.S."/>
            <person name="Johnsky L.A."/>
            <person name="Karavis M.A."/>
            <person name="Smith L.A."/>
        </authorList>
    </citation>
    <scope>NUCLEOTIDE SEQUENCE [LARGE SCALE GENOMIC DNA]</scope>
    <source>
        <strain evidence="7 8">CDC 2741</strain>
    </source>
</reference>
<dbReference type="STRING" id="29341.RSJ17_09195"/>
<keyword evidence="5" id="KW-0175">Coiled coil</keyword>
<feature type="region of interest" description="Disordered" evidence="6">
    <location>
        <begin position="146"/>
        <end position="168"/>
    </location>
</feature>
<protein>
    <submittedName>
        <fullName evidence="7">Periplasmic solute binding family protein</fullName>
    </submittedName>
</protein>
<name>A0A0C1RAP6_9CLOT</name>
<proteinExistence type="inferred from homology"/>
<feature type="coiled-coil region" evidence="5">
    <location>
        <begin position="193"/>
        <end position="227"/>
    </location>
</feature>
<sequence>MDVELYFMDYVNPVAAYSRRLKMKKLLAMFTIVAMMFYLTACNNTNKNQEVSNHKLTIVASLFPQYDFTRQIVGDKADVKLLLPPGIESHTFDPRPSDISNIYNADMFIYTSKYMEPWAEKVVEGVSNKNLLVIDASNGISLVKEEHDHDEHKGDHKEDHHDEDEHQHEYDPHIWLDPTLAMKMVDNIVVGLCEKDARNAEFYRKNADNYKKELQKLDDDIFKAVKNSKRDTLVFGGRFAYSYFLNHYGLKYESAYDSCSTEGEPSVQTITSIIDYIKKNNIPCIYHEEFVEPKVAKSIAHQTGISAELFSTAHNLSKDQLGDKITYINIMRENLESIKKGLN</sequence>
<dbReference type="GO" id="GO:0007155">
    <property type="term" value="P:cell adhesion"/>
    <property type="evidence" value="ECO:0007669"/>
    <property type="project" value="InterPro"/>
</dbReference>
<evidence type="ECO:0000256" key="5">
    <source>
        <dbReference type="SAM" id="Coils"/>
    </source>
</evidence>
<evidence type="ECO:0000256" key="4">
    <source>
        <dbReference type="RuleBase" id="RU003512"/>
    </source>
</evidence>
<dbReference type="OrthoDB" id="9810636at2"/>
<gene>
    <name evidence="7" type="ORF">U732_3100</name>
</gene>
<dbReference type="InterPro" id="IPR050492">
    <property type="entry name" value="Bact_metal-bind_prot9"/>
</dbReference>
<dbReference type="Proteomes" id="UP000031366">
    <property type="component" value="Unassembled WGS sequence"/>
</dbReference>
<dbReference type="PRINTS" id="PR00690">
    <property type="entry name" value="ADHESNFAMILY"/>
</dbReference>
<dbReference type="RefSeq" id="WP_160289198.1">
    <property type="nucleotide sequence ID" value="NZ_AYSO01000014.1"/>
</dbReference>
<dbReference type="Gene3D" id="3.40.50.1980">
    <property type="entry name" value="Nitrogenase molybdenum iron protein domain"/>
    <property type="match status" value="2"/>
</dbReference>
<dbReference type="SUPFAM" id="SSF53807">
    <property type="entry name" value="Helical backbone' metal receptor"/>
    <property type="match status" value="1"/>
</dbReference>
<evidence type="ECO:0000313" key="8">
    <source>
        <dbReference type="Proteomes" id="UP000031366"/>
    </source>
</evidence>
<dbReference type="InterPro" id="IPR006128">
    <property type="entry name" value="Lipoprotein_PsaA-like"/>
</dbReference>
<dbReference type="GO" id="GO:0030001">
    <property type="term" value="P:metal ion transport"/>
    <property type="evidence" value="ECO:0007669"/>
    <property type="project" value="InterPro"/>
</dbReference>
<accession>A0A0C1RAP6</accession>
<organism evidence="7 8">
    <name type="scientific">Clostridium argentinense CDC 2741</name>
    <dbReference type="NCBI Taxonomy" id="1418104"/>
    <lineage>
        <taxon>Bacteria</taxon>
        <taxon>Bacillati</taxon>
        <taxon>Bacillota</taxon>
        <taxon>Clostridia</taxon>
        <taxon>Eubacteriales</taxon>
        <taxon>Clostridiaceae</taxon>
        <taxon>Clostridium</taxon>
    </lineage>
</organism>
<evidence type="ECO:0000256" key="2">
    <source>
        <dbReference type="ARBA" id="ARBA00022448"/>
    </source>
</evidence>
<dbReference type="AlphaFoldDB" id="A0A0C1RAP6"/>
<dbReference type="EMBL" id="AYSO01000014">
    <property type="protein sequence ID" value="KIE47481.1"/>
    <property type="molecule type" value="Genomic_DNA"/>
</dbReference>
<evidence type="ECO:0000256" key="6">
    <source>
        <dbReference type="SAM" id="MobiDB-lite"/>
    </source>
</evidence>
<dbReference type="InterPro" id="IPR006129">
    <property type="entry name" value="AdhesinB"/>
</dbReference>
<keyword evidence="8" id="KW-1185">Reference proteome</keyword>
<keyword evidence="2 4" id="KW-0813">Transport</keyword>
<evidence type="ECO:0000313" key="7">
    <source>
        <dbReference type="EMBL" id="KIE47481.1"/>
    </source>
</evidence>
<comment type="similarity">
    <text evidence="1 4">Belongs to the bacterial solute-binding protein 9 family.</text>
</comment>